<dbReference type="EMBL" id="CP012333">
    <property type="protein sequence ID" value="AKU98721.1"/>
    <property type="molecule type" value="Genomic_DNA"/>
</dbReference>
<evidence type="ECO:0000256" key="1">
    <source>
        <dbReference type="ARBA" id="ARBA00022630"/>
    </source>
</evidence>
<evidence type="ECO:0000259" key="3">
    <source>
        <dbReference type="PROSITE" id="PS50042"/>
    </source>
</evidence>
<dbReference type="Proteomes" id="UP000064967">
    <property type="component" value="Chromosome"/>
</dbReference>
<dbReference type="Gene3D" id="3.40.30.10">
    <property type="entry name" value="Glutaredoxin"/>
    <property type="match status" value="1"/>
</dbReference>
<dbReference type="CDD" id="cd00038">
    <property type="entry name" value="CAP_ED"/>
    <property type="match status" value="1"/>
</dbReference>
<dbReference type="PANTHER" id="PTHR48105">
    <property type="entry name" value="THIOREDOXIN REDUCTASE 1-RELATED-RELATED"/>
    <property type="match status" value="1"/>
</dbReference>
<organism evidence="4 5">
    <name type="scientific">Labilithrix luteola</name>
    <dbReference type="NCBI Taxonomy" id="1391654"/>
    <lineage>
        <taxon>Bacteria</taxon>
        <taxon>Pseudomonadati</taxon>
        <taxon>Myxococcota</taxon>
        <taxon>Polyangia</taxon>
        <taxon>Polyangiales</taxon>
        <taxon>Labilitrichaceae</taxon>
        <taxon>Labilithrix</taxon>
    </lineage>
</organism>
<evidence type="ECO:0000313" key="4">
    <source>
        <dbReference type="EMBL" id="AKU98721.1"/>
    </source>
</evidence>
<dbReference type="SMART" id="SM00100">
    <property type="entry name" value="cNMP"/>
    <property type="match status" value="1"/>
</dbReference>
<dbReference type="Gene3D" id="2.60.120.10">
    <property type="entry name" value="Jelly Rolls"/>
    <property type="match status" value="1"/>
</dbReference>
<dbReference type="KEGG" id="llu:AKJ09_05385"/>
<dbReference type="InterPro" id="IPR014710">
    <property type="entry name" value="RmlC-like_jellyroll"/>
</dbReference>
<feature type="domain" description="Cyclic nucleotide-binding" evidence="3">
    <location>
        <begin position="18"/>
        <end position="137"/>
    </location>
</feature>
<accession>A0A0K1PZC0</accession>
<sequence length="557" mass="60179">MGSPGPQYPNLDGRRGQMFPALTESQIARVAAFGTEQDFEDGAIVFERGDADVPFYVVLDGQLEIVHPEGTLEHSVTVHDTGQFTGEMPMLFGRSSLVRARAKSHLRALRVEPQRFRSLVQTDPELSEIAMRAFILRRVALLSEGWGDAVVIGSRVSAETLRLQAFLVRNGQPYKYVDLDGDPDVQAMLDQFQVRVEDIPILICRGERVLRHPSEAEVADCLGLNPTIEPTRVFDVVVCGAGPAGLAAAVYAASEGLDVMIVEAASPGGQAGSSSKIENYLGFPTGISGQALAVRALAQAEKFGAGLSVAQGAVSLRSDETPLRIELEGGGAIRARAAVIATGIRYRKLDVPELARFEGVGVYYSATFVEAMRCGAEALVVVGGGNSAGQAATFLARSARHVHMLIRGPDLAESMSRYLIRRIEDTPNITLHRRTRITAVAGSEHLEEVTWCDDAGVETRRPIRHVFSMIGATPNTDWLGGSLALDDNKFVRTGLDLTSEILERERWPLARSPLMFETSQPRVFAVGDVRANSVKRVAAAVGDGSVCVQLIHKVLAE</sequence>
<dbReference type="OrthoDB" id="9806179at2"/>
<dbReference type="Gene3D" id="3.50.50.60">
    <property type="entry name" value="FAD/NAD(P)-binding domain"/>
    <property type="match status" value="2"/>
</dbReference>
<keyword evidence="1" id="KW-0285">Flavoprotein</keyword>
<dbReference type="Pfam" id="PF07992">
    <property type="entry name" value="Pyr_redox_2"/>
    <property type="match status" value="1"/>
</dbReference>
<proteinExistence type="predicted"/>
<dbReference type="InterPro" id="IPR050097">
    <property type="entry name" value="Ferredoxin-NADP_redctase_2"/>
</dbReference>
<dbReference type="PRINTS" id="PR00368">
    <property type="entry name" value="FADPNR"/>
</dbReference>
<dbReference type="AlphaFoldDB" id="A0A0K1PZC0"/>
<dbReference type="SUPFAM" id="SSF51206">
    <property type="entry name" value="cAMP-binding domain-like"/>
    <property type="match status" value="1"/>
</dbReference>
<dbReference type="InterPro" id="IPR018490">
    <property type="entry name" value="cNMP-bd_dom_sf"/>
</dbReference>
<keyword evidence="5" id="KW-1185">Reference proteome</keyword>
<protein>
    <submittedName>
        <fullName evidence="4">Thioredoxin reductase</fullName>
    </submittedName>
</protein>
<dbReference type="PATRIC" id="fig|1391654.3.peg.5456"/>
<reference evidence="4 5" key="1">
    <citation type="submission" date="2015-08" db="EMBL/GenBank/DDBJ databases">
        <authorList>
            <person name="Babu N.S."/>
            <person name="Beckwith C.J."/>
            <person name="Beseler K.G."/>
            <person name="Brison A."/>
            <person name="Carone J.V."/>
            <person name="Caskin T.P."/>
            <person name="Diamond M."/>
            <person name="Durham M.E."/>
            <person name="Foxe J.M."/>
            <person name="Go M."/>
            <person name="Henderson B.A."/>
            <person name="Jones I.B."/>
            <person name="McGettigan J.A."/>
            <person name="Micheletti S.J."/>
            <person name="Nasrallah M.E."/>
            <person name="Ortiz D."/>
            <person name="Piller C.R."/>
            <person name="Privatt S.R."/>
            <person name="Schneider S.L."/>
            <person name="Sharp S."/>
            <person name="Smith T.C."/>
            <person name="Stanton J.D."/>
            <person name="Ullery H.E."/>
            <person name="Wilson R.J."/>
            <person name="Serrano M.G."/>
            <person name="Buck G."/>
            <person name="Lee V."/>
            <person name="Wang Y."/>
            <person name="Carvalho R."/>
            <person name="Voegtly L."/>
            <person name="Shi R."/>
            <person name="Duckworth R."/>
            <person name="Johnson A."/>
            <person name="Loviza R."/>
            <person name="Walstead R."/>
            <person name="Shah Z."/>
            <person name="Kiflezghi M."/>
            <person name="Wade K."/>
            <person name="Ball S.L."/>
            <person name="Bradley K.W."/>
            <person name="Asai D.J."/>
            <person name="Bowman C.A."/>
            <person name="Russell D.A."/>
            <person name="Pope W.H."/>
            <person name="Jacobs-Sera D."/>
            <person name="Hendrix R.W."/>
            <person name="Hatfull G.F."/>
        </authorList>
    </citation>
    <scope>NUCLEOTIDE SEQUENCE [LARGE SCALE GENOMIC DNA]</scope>
    <source>
        <strain evidence="4 5">DSM 27648</strain>
    </source>
</reference>
<dbReference type="GO" id="GO:0016491">
    <property type="term" value="F:oxidoreductase activity"/>
    <property type="evidence" value="ECO:0007669"/>
    <property type="project" value="UniProtKB-KW"/>
</dbReference>
<dbReference type="Pfam" id="PF00027">
    <property type="entry name" value="cNMP_binding"/>
    <property type="match status" value="1"/>
</dbReference>
<dbReference type="PRINTS" id="PR00469">
    <property type="entry name" value="PNDRDTASEII"/>
</dbReference>
<keyword evidence="2" id="KW-0560">Oxidoreductase</keyword>
<dbReference type="InterPro" id="IPR000595">
    <property type="entry name" value="cNMP-bd_dom"/>
</dbReference>
<evidence type="ECO:0000256" key="2">
    <source>
        <dbReference type="ARBA" id="ARBA00023002"/>
    </source>
</evidence>
<dbReference type="InterPro" id="IPR036188">
    <property type="entry name" value="FAD/NAD-bd_sf"/>
</dbReference>
<dbReference type="SUPFAM" id="SSF51905">
    <property type="entry name" value="FAD/NAD(P)-binding domain"/>
    <property type="match status" value="1"/>
</dbReference>
<name>A0A0K1PZC0_9BACT</name>
<dbReference type="STRING" id="1391654.AKJ09_05385"/>
<dbReference type="PROSITE" id="PS50042">
    <property type="entry name" value="CNMP_BINDING_3"/>
    <property type="match status" value="1"/>
</dbReference>
<dbReference type="InterPro" id="IPR023753">
    <property type="entry name" value="FAD/NAD-binding_dom"/>
</dbReference>
<gene>
    <name evidence="4" type="ORF">AKJ09_05385</name>
</gene>
<evidence type="ECO:0000313" key="5">
    <source>
        <dbReference type="Proteomes" id="UP000064967"/>
    </source>
</evidence>